<gene>
    <name evidence="2" type="ORF">TNCV_3682231</name>
</gene>
<comment type="caution">
    <text evidence="2">The sequence shown here is derived from an EMBL/GenBank/DDBJ whole genome shotgun (WGS) entry which is preliminary data.</text>
</comment>
<protein>
    <submittedName>
        <fullName evidence="2">Uncharacterized protein</fullName>
    </submittedName>
</protein>
<evidence type="ECO:0000256" key="1">
    <source>
        <dbReference type="SAM" id="MobiDB-lite"/>
    </source>
</evidence>
<evidence type="ECO:0000313" key="2">
    <source>
        <dbReference type="EMBL" id="GFX91637.1"/>
    </source>
</evidence>
<proteinExistence type="predicted"/>
<dbReference type="Proteomes" id="UP000887159">
    <property type="component" value="Unassembled WGS sequence"/>
</dbReference>
<organism evidence="2 3">
    <name type="scientific">Trichonephila clavipes</name>
    <name type="common">Golden silk orbweaver</name>
    <name type="synonym">Nephila clavipes</name>
    <dbReference type="NCBI Taxonomy" id="2585209"/>
    <lineage>
        <taxon>Eukaryota</taxon>
        <taxon>Metazoa</taxon>
        <taxon>Ecdysozoa</taxon>
        <taxon>Arthropoda</taxon>
        <taxon>Chelicerata</taxon>
        <taxon>Arachnida</taxon>
        <taxon>Araneae</taxon>
        <taxon>Araneomorphae</taxon>
        <taxon>Entelegynae</taxon>
        <taxon>Araneoidea</taxon>
        <taxon>Nephilidae</taxon>
        <taxon>Trichonephila</taxon>
    </lineage>
</organism>
<reference evidence="2" key="1">
    <citation type="submission" date="2020-08" db="EMBL/GenBank/DDBJ databases">
        <title>Multicomponent nature underlies the extraordinary mechanical properties of spider dragline silk.</title>
        <authorList>
            <person name="Kono N."/>
            <person name="Nakamura H."/>
            <person name="Mori M."/>
            <person name="Yoshida Y."/>
            <person name="Ohtoshi R."/>
            <person name="Malay A.D."/>
            <person name="Moran D.A.P."/>
            <person name="Tomita M."/>
            <person name="Numata K."/>
            <person name="Arakawa K."/>
        </authorList>
    </citation>
    <scope>NUCLEOTIDE SEQUENCE</scope>
</reference>
<keyword evidence="3" id="KW-1185">Reference proteome</keyword>
<evidence type="ECO:0000313" key="3">
    <source>
        <dbReference type="Proteomes" id="UP000887159"/>
    </source>
</evidence>
<dbReference type="AlphaFoldDB" id="A0A8X6V1D8"/>
<dbReference type="EMBL" id="BMAU01021135">
    <property type="protein sequence ID" value="GFX91637.1"/>
    <property type="molecule type" value="Genomic_DNA"/>
</dbReference>
<feature type="region of interest" description="Disordered" evidence="1">
    <location>
        <begin position="24"/>
        <end position="47"/>
    </location>
</feature>
<accession>A0A8X6V1D8</accession>
<name>A0A8X6V1D8_TRICX</name>
<sequence length="85" mass="9621">MKKHVVYATDFSILNLSLVTRTKPALAPPSRSIHTTPTRGYRASTDLPYVTPLHHGRIFRDTRGRYSDHEFVSRTTRLPRPSGGC</sequence>